<sequence length="1090" mass="120777">EIYNFNDMPSYKLADPVRADENGISYTFAGWTPEIVAVTEDAVYTASYDESLIDYTVTWKDYDGTELDVEIYNFNDMPSYKLADPVRADENGISYTFAGWTPEIVAVTEDAVYTASYDETQNRFTVSYLSDVGENAAHIDSDVLGEYLVKSCVDVGISKEGYRLHCWIVDPDGKAIENTCQPGATLDVDCHVTLTAMWVEENYTVTYKPGEGGVGGITVPDFNYGDTHNILSKDAAGVSKVGYNFSYWVNEDPSDTKKYRTPEQITITENLTLVAVWDASNCYVVTYYPGDGTYNGPGLGYADNMVEYDSSYQVKSPTNVNIEAPDLYVFDYWMDLSDRTGDTRYQPADLVTIKENLNLKAMWKLDDGSFKVTYLSGEGIGGSYSDTLYYSDSEYTVRSPYDAPLNFLPLDESCSFSHWLASDGVTTYSPDQLLTIGAHLTGDETLTAVWTTACNSVTYVSGDYGSGWYPDKTPVVGEDYTVLTLEQTGIVSTNDDYVFSTWRESNTDNIFNPGSKFEFVSSKTLTAVWVPKTGYTVTYEPGAGIGTAQTDGGLDYNVDYVVKSEKDVSFTAQDGYFFSGWVAGNGTPFAVSDIITIKENVTLTAVWAPDERCKVVVYAPGDFGIGDPDSRDVGYGLDHIVLSTEDFGFTAKEGYVFSHWEDTSQAIFNPGDRIGVATDMYLTAVWTPEIAKFTVTYLDDLEGNVVYTDSTPATDAYAILTVGELGLTAEFYEVSHWVDVTEGFAGSTYAKDDTMIVNGNVVLAPYWESVCHRVYYFNDISVADQFEEGVSKLEYATAHKFRLTHDQDYVVLDQTAANVYNQGASFSHWVDQNGNEIPAGGTIKIDKIETYLFAVWDSQGDIEVTFDATTGEFADGHTRKSTLVNSGEYLTVPEVPSKDGAEVVYWVTADNRIWDFENFIVQEPDFTLYAVWSDELMRVVTFDANSSVFILGNIGNELNQYSIVVKSGETILEPEEYSSKSFGYVMPDDTVSVTWVGTDGKAWNFDDPVTESMTLKANWNYEKSGSPGPKTGGSGSSYGSGSITVPEKPIDPLPEEEPAEPAEGFVKEDENVKRMGFFESFIFFILSFFR</sequence>
<comment type="caution">
    <text evidence="3">The sequence shown here is derived from an EMBL/GenBank/DDBJ whole genome shotgun (WGS) entry which is preliminary data.</text>
</comment>
<feature type="region of interest" description="Disordered" evidence="2">
    <location>
        <begin position="1020"/>
        <end position="1065"/>
    </location>
</feature>
<dbReference type="EMBL" id="SNYS01000008">
    <property type="protein sequence ID" value="TDQ68698.1"/>
    <property type="molecule type" value="Genomic_DNA"/>
</dbReference>
<reference evidence="3 4" key="1">
    <citation type="submission" date="2019-03" db="EMBL/GenBank/DDBJ databases">
        <title>Genomic Encyclopedia of Type Strains, Phase IV (KMG-IV): sequencing the most valuable type-strain genomes for metagenomic binning, comparative biology and taxonomic classification.</title>
        <authorList>
            <person name="Goeker M."/>
        </authorList>
    </citation>
    <scope>NUCLEOTIDE SEQUENCE [LARGE SCALE GENOMIC DNA]</scope>
    <source>
        <strain evidence="3 4">DSM 13328</strain>
    </source>
</reference>
<dbReference type="Pfam" id="PF09479">
    <property type="entry name" value="Flg_new"/>
    <property type="match status" value="3"/>
</dbReference>
<organism evidence="3 4">
    <name type="scientific">Methanimicrococcus blatticola</name>
    <dbReference type="NCBI Taxonomy" id="91560"/>
    <lineage>
        <taxon>Archaea</taxon>
        <taxon>Methanobacteriati</taxon>
        <taxon>Methanobacteriota</taxon>
        <taxon>Stenosarchaea group</taxon>
        <taxon>Methanomicrobia</taxon>
        <taxon>Methanosarcinales</taxon>
        <taxon>Methanosarcinaceae</taxon>
        <taxon>Methanimicrococcus</taxon>
    </lineage>
</organism>
<dbReference type="RefSeq" id="WP_166627404.1">
    <property type="nucleotide sequence ID" value="NZ_SNYS01000008.1"/>
</dbReference>
<protein>
    <submittedName>
        <fullName evidence="3">List-Bact-rpt repeat protein</fullName>
    </submittedName>
</protein>
<evidence type="ECO:0000313" key="4">
    <source>
        <dbReference type="Proteomes" id="UP000294855"/>
    </source>
</evidence>
<evidence type="ECO:0000256" key="2">
    <source>
        <dbReference type="SAM" id="MobiDB-lite"/>
    </source>
</evidence>
<proteinExistence type="predicted"/>
<dbReference type="InterPro" id="IPR013378">
    <property type="entry name" value="InlB-like_B-rpt"/>
</dbReference>
<accession>A0A484F3H3</accession>
<name>A0A484F3H3_9EURY</name>
<feature type="non-terminal residue" evidence="3">
    <location>
        <position position="1"/>
    </location>
</feature>
<dbReference type="InterPro" id="IPR042229">
    <property type="entry name" value="Listeria/Bacterioides_rpt_sf"/>
</dbReference>
<keyword evidence="4" id="KW-1185">Reference proteome</keyword>
<comment type="subcellular location">
    <subcellularLocation>
        <location evidence="1">Cell envelope</location>
    </subcellularLocation>
</comment>
<dbReference type="AlphaFoldDB" id="A0A484F3H3"/>
<dbReference type="Proteomes" id="UP000294855">
    <property type="component" value="Unassembled WGS sequence"/>
</dbReference>
<evidence type="ECO:0000313" key="3">
    <source>
        <dbReference type="EMBL" id="TDQ68698.1"/>
    </source>
</evidence>
<gene>
    <name evidence="3" type="ORF">C7391_0889</name>
</gene>
<dbReference type="Gene3D" id="2.60.40.4270">
    <property type="entry name" value="Listeria-Bacteroides repeat domain"/>
    <property type="match status" value="3"/>
</dbReference>
<evidence type="ECO:0000256" key="1">
    <source>
        <dbReference type="ARBA" id="ARBA00004196"/>
    </source>
</evidence>